<dbReference type="OrthoDB" id="25131at2759"/>
<dbReference type="EMBL" id="JANBUL010000018">
    <property type="protein sequence ID" value="KAJ2784910.1"/>
    <property type="molecule type" value="Genomic_DNA"/>
</dbReference>
<dbReference type="SMART" id="SM00320">
    <property type="entry name" value="WD40"/>
    <property type="match status" value="4"/>
</dbReference>
<evidence type="ECO:0000259" key="12">
    <source>
        <dbReference type="Pfam" id="PF07732"/>
    </source>
</evidence>
<evidence type="ECO:0000313" key="13">
    <source>
        <dbReference type="EMBL" id="KAJ2784910.1"/>
    </source>
</evidence>
<feature type="signal peptide" evidence="9">
    <location>
        <begin position="1"/>
        <end position="16"/>
    </location>
</feature>
<dbReference type="PANTHER" id="PTHR11709">
    <property type="entry name" value="MULTI-COPPER OXIDASE"/>
    <property type="match status" value="1"/>
</dbReference>
<dbReference type="Proteomes" id="UP001140217">
    <property type="component" value="Unassembled WGS sequence"/>
</dbReference>
<feature type="domain" description="Plastocyanin-like" evidence="10">
    <location>
        <begin position="150"/>
        <end position="274"/>
    </location>
</feature>
<dbReference type="InterPro" id="IPR045087">
    <property type="entry name" value="Cu-oxidase_fam"/>
</dbReference>
<keyword evidence="2 7" id="KW-0853">WD repeat</keyword>
<evidence type="ECO:0000256" key="4">
    <source>
        <dbReference type="ARBA" id="ARBA00022737"/>
    </source>
</evidence>
<evidence type="ECO:0000256" key="2">
    <source>
        <dbReference type="ARBA" id="ARBA00022574"/>
    </source>
</evidence>
<keyword evidence="3" id="KW-0479">Metal-binding</keyword>
<dbReference type="Gene3D" id="2.130.10.10">
    <property type="entry name" value="YVTN repeat-like/Quinoprotein amine dehydrogenase"/>
    <property type="match status" value="2"/>
</dbReference>
<evidence type="ECO:0000259" key="10">
    <source>
        <dbReference type="Pfam" id="PF00394"/>
    </source>
</evidence>
<dbReference type="InterPro" id="IPR001117">
    <property type="entry name" value="Cu-oxidase_2nd"/>
</dbReference>
<reference evidence="13" key="1">
    <citation type="submission" date="2022-07" db="EMBL/GenBank/DDBJ databases">
        <title>Phylogenomic reconstructions and comparative analyses of Kickxellomycotina fungi.</title>
        <authorList>
            <person name="Reynolds N.K."/>
            <person name="Stajich J.E."/>
            <person name="Barry K."/>
            <person name="Grigoriev I.V."/>
            <person name="Crous P."/>
            <person name="Smith M.E."/>
        </authorList>
    </citation>
    <scope>NUCLEOTIDE SEQUENCE</scope>
    <source>
        <strain evidence="13">NBRC 105414</strain>
    </source>
</reference>
<proteinExistence type="inferred from homology"/>
<dbReference type="Pfam" id="PF00400">
    <property type="entry name" value="WD40"/>
    <property type="match status" value="2"/>
</dbReference>
<dbReference type="PROSITE" id="PS00080">
    <property type="entry name" value="MULTICOPPER_OXIDASE2"/>
    <property type="match status" value="1"/>
</dbReference>
<keyword evidence="5" id="KW-0560">Oxidoreductase</keyword>
<accession>A0A9W8HH64</accession>
<dbReference type="GO" id="GO:0016491">
    <property type="term" value="F:oxidoreductase activity"/>
    <property type="evidence" value="ECO:0007669"/>
    <property type="project" value="UniProtKB-KW"/>
</dbReference>
<evidence type="ECO:0000256" key="8">
    <source>
        <dbReference type="SAM" id="MobiDB-lite"/>
    </source>
</evidence>
<name>A0A9W8HH64_9FUNG</name>
<feature type="domain" description="Plastocyanin-like" evidence="11">
    <location>
        <begin position="359"/>
        <end position="492"/>
    </location>
</feature>
<dbReference type="InterPro" id="IPR015943">
    <property type="entry name" value="WD40/YVTN_repeat-like_dom_sf"/>
</dbReference>
<dbReference type="InterPro" id="IPR008972">
    <property type="entry name" value="Cupredoxin"/>
</dbReference>
<dbReference type="Pfam" id="PF07731">
    <property type="entry name" value="Cu-oxidase_2"/>
    <property type="match status" value="1"/>
</dbReference>
<evidence type="ECO:0000256" key="7">
    <source>
        <dbReference type="PROSITE-ProRule" id="PRU00221"/>
    </source>
</evidence>
<comment type="caution">
    <text evidence="13">The sequence shown here is derived from an EMBL/GenBank/DDBJ whole genome shotgun (WGS) entry which is preliminary data.</text>
</comment>
<dbReference type="AlphaFoldDB" id="A0A9W8HH64"/>
<organism evidence="13 14">
    <name type="scientific">Coemansia javaensis</name>
    <dbReference type="NCBI Taxonomy" id="2761396"/>
    <lineage>
        <taxon>Eukaryota</taxon>
        <taxon>Fungi</taxon>
        <taxon>Fungi incertae sedis</taxon>
        <taxon>Zoopagomycota</taxon>
        <taxon>Kickxellomycotina</taxon>
        <taxon>Kickxellomycetes</taxon>
        <taxon>Kickxellales</taxon>
        <taxon>Kickxellaceae</taxon>
        <taxon>Coemansia</taxon>
    </lineage>
</organism>
<evidence type="ECO:0000256" key="5">
    <source>
        <dbReference type="ARBA" id="ARBA00023002"/>
    </source>
</evidence>
<keyword evidence="9" id="KW-0732">Signal</keyword>
<feature type="chain" id="PRO_5040962044" evidence="9">
    <location>
        <begin position="17"/>
        <end position="891"/>
    </location>
</feature>
<dbReference type="InterPro" id="IPR036322">
    <property type="entry name" value="WD40_repeat_dom_sf"/>
</dbReference>
<dbReference type="InterPro" id="IPR011707">
    <property type="entry name" value="Cu-oxidase-like_N"/>
</dbReference>
<dbReference type="SUPFAM" id="SSF50978">
    <property type="entry name" value="WD40 repeat-like"/>
    <property type="match status" value="1"/>
</dbReference>
<gene>
    <name evidence="13" type="primary">FET3_4</name>
    <name evidence="13" type="ORF">H4R18_000835</name>
</gene>
<sequence>MRFAGCALLLAALAQARDVTEDWDITYVTTNRGLDQTPKRGIGVNGAFPLPVVEAEIGDTLVLNVHNSLDVPTSLHAHGLHQRGTNYYDGVQFTTECGIAPGANFTYRIPLEQSGTYWIHGHTMEQNYDGLRTPLVIRDPKDPYPADADEYLFAVEDWWPITIEETIDILHIPGNPVLPFETPPGTLINGGPGNRTGPIRFEPGKTHRIRLVSMMSLPLWEFAIDDHQLQIIEVDGAATKPKVVDVVRMAPGQRVSVLVTAKASAAENYQYHITVLQEYVPAIPGVYPAQFDGSVVYSPNAPMHVAAAIPTGPLSELDMESLDYEPAMVPDRALFVNITAGYSPAAVLDESLSLITYRNPLVPSVFSALTTGERAINPVTYGPQTNAHVVKYGEVVEVLLWSPAEFPHPMHLHGYSFQIVETGRVNDTTGEHTRRVPAQNFSPLKRDTVLVPTGEYVVVRFRADNPGAWIMHCHFDWHMALGMNMLFVVAPREMQRTLRVPPEVGEQCRRQGIKTSGNAAGNNGYDYRPAPELPELLANSPGLTKCALSPARAGSGAYIYETIRLGQGLAVSTSSLEVRVYERFGAAPVRTIKHHTGQITQIRARENSLLSSSLDGQIAVWDVRQAGSAPSMVFRSSDPVLSFDLSADDTVLVGGTQLNSDYAAKVLFWDPRAPGAPVRAFEDSHSDDVTQIQCSPSAPKRLLSGSTDGLVCTFDLGQPDEDDALQYVANTGASVARCGYFGPESQFIYAQSDMETLQLWTSEATRLADFGDVRGLSQSGVPVDYIVKCEYNAASQRLYMVAGTNDGDIQLLHVGAASMEHIQRLSSGHSGVVRGFAWDLDAGWAASGGEDGCLAWWSRASQAQPAAAGPGPSRSPGTAAAGASSRRFAPY</sequence>
<dbReference type="PANTHER" id="PTHR11709:SF361">
    <property type="entry name" value="IRON TRANSPORT MULTICOPPER OXIDASE FET3"/>
    <property type="match status" value="1"/>
</dbReference>
<dbReference type="GO" id="GO:0005507">
    <property type="term" value="F:copper ion binding"/>
    <property type="evidence" value="ECO:0007669"/>
    <property type="project" value="InterPro"/>
</dbReference>
<dbReference type="InterPro" id="IPR002355">
    <property type="entry name" value="Cu_oxidase_Cu_BS"/>
</dbReference>
<dbReference type="InterPro" id="IPR011706">
    <property type="entry name" value="Cu-oxidase_C"/>
</dbReference>
<dbReference type="SUPFAM" id="SSF49503">
    <property type="entry name" value="Cupredoxins"/>
    <property type="match status" value="3"/>
</dbReference>
<dbReference type="InterPro" id="IPR019775">
    <property type="entry name" value="WD40_repeat_CS"/>
</dbReference>
<keyword evidence="6" id="KW-0186">Copper</keyword>
<keyword evidence="14" id="KW-1185">Reference proteome</keyword>
<evidence type="ECO:0000256" key="1">
    <source>
        <dbReference type="ARBA" id="ARBA00010609"/>
    </source>
</evidence>
<dbReference type="InterPro" id="IPR001680">
    <property type="entry name" value="WD40_rpt"/>
</dbReference>
<comment type="similarity">
    <text evidence="1">Belongs to the multicopper oxidase family.</text>
</comment>
<dbReference type="PROSITE" id="PS00678">
    <property type="entry name" value="WD_REPEATS_1"/>
    <property type="match status" value="1"/>
</dbReference>
<feature type="region of interest" description="Disordered" evidence="8">
    <location>
        <begin position="864"/>
        <end position="891"/>
    </location>
</feature>
<evidence type="ECO:0000256" key="6">
    <source>
        <dbReference type="ARBA" id="ARBA00023008"/>
    </source>
</evidence>
<evidence type="ECO:0000313" key="14">
    <source>
        <dbReference type="Proteomes" id="UP001140217"/>
    </source>
</evidence>
<evidence type="ECO:0000259" key="11">
    <source>
        <dbReference type="Pfam" id="PF07731"/>
    </source>
</evidence>
<dbReference type="Gene3D" id="2.60.40.420">
    <property type="entry name" value="Cupredoxins - blue copper proteins"/>
    <property type="match status" value="3"/>
</dbReference>
<feature type="repeat" description="WD" evidence="7">
    <location>
        <begin position="592"/>
        <end position="631"/>
    </location>
</feature>
<keyword evidence="4" id="KW-0677">Repeat</keyword>
<evidence type="ECO:0000256" key="3">
    <source>
        <dbReference type="ARBA" id="ARBA00022723"/>
    </source>
</evidence>
<dbReference type="Pfam" id="PF07732">
    <property type="entry name" value="Cu-oxidase_3"/>
    <property type="match status" value="1"/>
</dbReference>
<dbReference type="PROSITE" id="PS50082">
    <property type="entry name" value="WD_REPEATS_2"/>
    <property type="match status" value="1"/>
</dbReference>
<evidence type="ECO:0000256" key="9">
    <source>
        <dbReference type="SAM" id="SignalP"/>
    </source>
</evidence>
<dbReference type="Pfam" id="PF00394">
    <property type="entry name" value="Cu-oxidase"/>
    <property type="match status" value="1"/>
</dbReference>
<protein>
    <submittedName>
        <fullName evidence="13">Ferroxidase fet3</fullName>
    </submittedName>
</protein>
<feature type="domain" description="Plastocyanin-like" evidence="12">
    <location>
        <begin position="34"/>
        <end position="141"/>
    </location>
</feature>